<evidence type="ECO:0000256" key="1">
    <source>
        <dbReference type="SAM" id="Phobius"/>
    </source>
</evidence>
<dbReference type="Proteomes" id="UP000249166">
    <property type="component" value="Unassembled WGS sequence"/>
</dbReference>
<dbReference type="EMBL" id="QLNP01000003">
    <property type="protein sequence ID" value="RAM39306.1"/>
    <property type="molecule type" value="Genomic_DNA"/>
</dbReference>
<sequence>MADAMTSLTESFKNVGVSRAYGEPIRLDGKELVPVALVSFGFGGGTEGGDPDAAGSGGGGGGFVFPLGVYTHDDGGRLTFRPNPLSLTACLVPLVCAVGFALRGALRARR</sequence>
<evidence type="ECO:0000313" key="2">
    <source>
        <dbReference type="EMBL" id="RAM39306.1"/>
    </source>
</evidence>
<keyword evidence="1" id="KW-0472">Membrane</keyword>
<keyword evidence="1" id="KW-0812">Transmembrane</keyword>
<feature type="transmembrane region" description="Helical" evidence="1">
    <location>
        <begin position="85"/>
        <end position="106"/>
    </location>
</feature>
<evidence type="ECO:0008006" key="4">
    <source>
        <dbReference type="Google" id="ProtNLM"/>
    </source>
</evidence>
<keyword evidence="1" id="KW-1133">Transmembrane helix</keyword>
<proteinExistence type="predicted"/>
<name>A0A328HKY7_ARTGO</name>
<accession>A0A328HKY7</accession>
<protein>
    <recommendedName>
        <fullName evidence="4">Sporulation protein</fullName>
    </recommendedName>
</protein>
<dbReference type="AlphaFoldDB" id="A0A328HKY7"/>
<comment type="caution">
    <text evidence="2">The sequence shown here is derived from an EMBL/GenBank/DDBJ whole genome shotgun (WGS) entry which is preliminary data.</text>
</comment>
<organism evidence="2 3">
    <name type="scientific">Arthrobacter globiformis</name>
    <dbReference type="NCBI Taxonomy" id="1665"/>
    <lineage>
        <taxon>Bacteria</taxon>
        <taxon>Bacillati</taxon>
        <taxon>Actinomycetota</taxon>
        <taxon>Actinomycetes</taxon>
        <taxon>Micrococcales</taxon>
        <taxon>Micrococcaceae</taxon>
        <taxon>Arthrobacter</taxon>
    </lineage>
</organism>
<dbReference type="OrthoDB" id="4965215at2"/>
<gene>
    <name evidence="2" type="ORF">DBZ45_00175</name>
</gene>
<evidence type="ECO:0000313" key="3">
    <source>
        <dbReference type="Proteomes" id="UP000249166"/>
    </source>
</evidence>
<reference evidence="2 3" key="1">
    <citation type="submission" date="2018-04" db="EMBL/GenBank/DDBJ databases">
        <title>Bacteria isolated from cave deposits of Manipur.</title>
        <authorList>
            <person name="Sahoo D."/>
            <person name="Sarangthem I."/>
            <person name="Nandeibam J."/>
        </authorList>
    </citation>
    <scope>NUCLEOTIDE SEQUENCE [LARGE SCALE GENOMIC DNA]</scope>
    <source>
        <strain evidence="3">mrc11</strain>
    </source>
</reference>